<dbReference type="EMBL" id="PCDP01000076">
    <property type="protein sequence ID" value="PZM07973.1"/>
    <property type="molecule type" value="Genomic_DNA"/>
</dbReference>
<reference evidence="1 2" key="1">
    <citation type="journal article" date="2018" name="Sci. Rep.">
        <title>Rhizobium tumorigenes sp. nov., a novel plant tumorigenic bacterium isolated from cane gall tumors on thornless blackberry.</title>
        <authorList>
            <person name="Kuzmanovi N."/>
            <person name="Smalla K."/>
            <person name="Gronow S."/>
            <person name="PuBawska J."/>
        </authorList>
    </citation>
    <scope>NUCLEOTIDE SEQUENCE [LARGE SCALE GENOMIC DNA]</scope>
    <source>
        <strain evidence="1 2">CCBAU 85046</strain>
    </source>
</reference>
<accession>A0A2W4E6B9</accession>
<evidence type="ECO:0000313" key="1">
    <source>
        <dbReference type="EMBL" id="PZM07973.1"/>
    </source>
</evidence>
<dbReference type="AlphaFoldDB" id="A0A2W4E6B9"/>
<protein>
    <recommendedName>
        <fullName evidence="3">Carboxypeptidase regulatory-like domain-containing protein</fullName>
    </recommendedName>
</protein>
<dbReference type="Gene3D" id="2.60.40.1120">
    <property type="entry name" value="Carboxypeptidase-like, regulatory domain"/>
    <property type="match status" value="1"/>
</dbReference>
<organism evidence="1 2">
    <name type="scientific">Rhizobium tubonense</name>
    <dbReference type="NCBI Taxonomy" id="484088"/>
    <lineage>
        <taxon>Bacteria</taxon>
        <taxon>Pseudomonadati</taxon>
        <taxon>Pseudomonadota</taxon>
        <taxon>Alphaproteobacteria</taxon>
        <taxon>Hyphomicrobiales</taxon>
        <taxon>Rhizobiaceae</taxon>
        <taxon>Rhizobium/Agrobacterium group</taxon>
        <taxon>Rhizobium</taxon>
    </lineage>
</organism>
<dbReference type="InterPro" id="IPR008969">
    <property type="entry name" value="CarboxyPept-like_regulatory"/>
</dbReference>
<sequence length="325" mass="35773">MVRYSFVLGLALGLGAIGAYVFTTVILTDYRVSGNVIDDSNNAPVQGALVSVPGDSSQEVRQDGSYLFTLPRSRFSDGYTLNVSDDAYLPYSVQIVRNLTDPLTIKLKRRPQEAPIFEGFVNLNVGHWIGRPAIQLVFSLNNQNDGAVAVQAIKGSIAGPNLRGQAFTAMRILETLPAQAGPVLYLHKGNTVRITGSFFEQNDDFLRLSARVNQWIASHPSSLDPMLQIDRLEPTLVTDLQSTANNEFFWTKGDWVLTLSFQCADALRKYTFSFALTDDQIVRMKSNIADYRYGFGVLDALLFAGTGIDRGVVHIDNPKALAVTD</sequence>
<proteinExistence type="predicted"/>
<keyword evidence="2" id="KW-1185">Reference proteome</keyword>
<evidence type="ECO:0008006" key="3">
    <source>
        <dbReference type="Google" id="ProtNLM"/>
    </source>
</evidence>
<evidence type="ECO:0000313" key="2">
    <source>
        <dbReference type="Proteomes" id="UP000248925"/>
    </source>
</evidence>
<dbReference type="Proteomes" id="UP000248925">
    <property type="component" value="Unassembled WGS sequence"/>
</dbReference>
<dbReference type="SUPFAM" id="SSF49464">
    <property type="entry name" value="Carboxypeptidase regulatory domain-like"/>
    <property type="match status" value="1"/>
</dbReference>
<name>A0A2W4E6B9_9HYPH</name>
<gene>
    <name evidence="1" type="ORF">CPY51_29925</name>
</gene>
<comment type="caution">
    <text evidence="1">The sequence shown here is derived from an EMBL/GenBank/DDBJ whole genome shotgun (WGS) entry which is preliminary data.</text>
</comment>